<dbReference type="OrthoDB" id="766141at2"/>
<evidence type="ECO:0000313" key="3">
    <source>
        <dbReference type="Proteomes" id="UP000276309"/>
    </source>
</evidence>
<sequence>MILFFGTRSGKTRSHSLPHTFCPYCEQQGTLTVYKTSNWFHIFWIRIFKISTNMMAECSHCKRGFHKEEFSEDMSQQLIQIESQAK</sequence>
<proteinExistence type="predicted"/>
<dbReference type="InterPro" id="IPR031493">
    <property type="entry name" value="Zinc_ribbon_15"/>
</dbReference>
<evidence type="ECO:0000259" key="1">
    <source>
        <dbReference type="Pfam" id="PF17032"/>
    </source>
</evidence>
<feature type="domain" description="Zinc-ribbon 15" evidence="1">
    <location>
        <begin position="21"/>
        <end position="69"/>
    </location>
</feature>
<evidence type="ECO:0000313" key="2">
    <source>
        <dbReference type="EMBL" id="AYN66871.1"/>
    </source>
</evidence>
<dbReference type="Pfam" id="PF17032">
    <property type="entry name" value="Zn_ribbon_15"/>
    <property type="match status" value="1"/>
</dbReference>
<dbReference type="Proteomes" id="UP000276309">
    <property type="component" value="Chromosome"/>
</dbReference>
<dbReference type="EMBL" id="CP032050">
    <property type="protein sequence ID" value="AYN66871.1"/>
    <property type="molecule type" value="Genomic_DNA"/>
</dbReference>
<organism evidence="2 3">
    <name type="scientific">Euzebyella marina</name>
    <dbReference type="NCBI Taxonomy" id="1761453"/>
    <lineage>
        <taxon>Bacteria</taxon>
        <taxon>Pseudomonadati</taxon>
        <taxon>Bacteroidota</taxon>
        <taxon>Flavobacteriia</taxon>
        <taxon>Flavobacteriales</taxon>
        <taxon>Flavobacteriaceae</taxon>
        <taxon>Euzebyella</taxon>
    </lineage>
</organism>
<dbReference type="RefSeq" id="WP_121847922.1">
    <property type="nucleotide sequence ID" value="NZ_CP032050.1"/>
</dbReference>
<protein>
    <submittedName>
        <fullName evidence="2">Zinc-ribbon domain-containing protein</fullName>
    </submittedName>
</protein>
<reference evidence="2 3" key="1">
    <citation type="submission" date="2018-08" db="EMBL/GenBank/DDBJ databases">
        <title>The reduced genetic potential of extracellular carbohydrate catabolism in Euzebyella marina RN62, a Flavobacteriia bacterium isolated from the hadal water.</title>
        <authorList>
            <person name="Xue C."/>
        </authorList>
    </citation>
    <scope>NUCLEOTIDE SEQUENCE [LARGE SCALE GENOMIC DNA]</scope>
    <source>
        <strain evidence="2 3">RN62</strain>
    </source>
</reference>
<gene>
    <name evidence="2" type="ORF">D1013_05535</name>
</gene>
<dbReference type="KEGG" id="emar:D1013_05535"/>
<name>A0A3G2L3S4_9FLAO</name>
<accession>A0A3G2L3S4</accession>
<dbReference type="AlphaFoldDB" id="A0A3G2L3S4"/>
<keyword evidence="3" id="KW-1185">Reference proteome</keyword>